<evidence type="ECO:0000259" key="2">
    <source>
        <dbReference type="PROSITE" id="PS51480"/>
    </source>
</evidence>
<dbReference type="InterPro" id="IPR003797">
    <property type="entry name" value="DegV"/>
</dbReference>
<reference evidence="3 4" key="1">
    <citation type="submission" date="2013-09" db="EMBL/GenBank/DDBJ databases">
        <title>Genome sequencing of Arenimonas metalli.</title>
        <authorList>
            <person name="Chen F."/>
            <person name="Wang G."/>
        </authorList>
    </citation>
    <scope>NUCLEOTIDE SEQUENCE [LARGE SCALE GENOMIC DNA]</scope>
    <source>
        <strain evidence="3 4">CF5-1</strain>
    </source>
</reference>
<dbReference type="Gene3D" id="3.40.50.10170">
    <property type="match status" value="1"/>
</dbReference>
<dbReference type="SMART" id="SM01120">
    <property type="entry name" value="Dak2"/>
    <property type="match status" value="1"/>
</dbReference>
<name>A0A091ARV9_9GAMM</name>
<dbReference type="PATRIC" id="fig|1384056.3.peg.2268"/>
<dbReference type="InterPro" id="IPR050270">
    <property type="entry name" value="DegV_domain_contain"/>
</dbReference>
<dbReference type="PROSITE" id="PS51482">
    <property type="entry name" value="DEGV"/>
    <property type="match status" value="1"/>
</dbReference>
<feature type="domain" description="DhaL" evidence="2">
    <location>
        <begin position="16"/>
        <end position="206"/>
    </location>
</feature>
<dbReference type="Pfam" id="PF02734">
    <property type="entry name" value="Dak2"/>
    <property type="match status" value="1"/>
</dbReference>
<keyword evidence="1" id="KW-0446">Lipid-binding</keyword>
<evidence type="ECO:0000256" key="1">
    <source>
        <dbReference type="ARBA" id="ARBA00023121"/>
    </source>
</evidence>
<dbReference type="SMART" id="SM01121">
    <property type="entry name" value="Dak1_2"/>
    <property type="match status" value="1"/>
</dbReference>
<dbReference type="Gene3D" id="1.25.40.340">
    <property type="match status" value="1"/>
</dbReference>
<dbReference type="NCBIfam" id="TIGR00762">
    <property type="entry name" value="DegV"/>
    <property type="match status" value="1"/>
</dbReference>
<proteinExistence type="predicted"/>
<dbReference type="OrthoDB" id="9760324at2"/>
<keyword evidence="4" id="KW-1185">Reference proteome</keyword>
<dbReference type="STRING" id="1384056.N787_03745"/>
<dbReference type="InterPro" id="IPR036117">
    <property type="entry name" value="DhaL_dom_sf"/>
</dbReference>
<dbReference type="InterPro" id="IPR043168">
    <property type="entry name" value="DegV_C"/>
</dbReference>
<dbReference type="RefSeq" id="WP_034214389.1">
    <property type="nucleotide sequence ID" value="NZ_AVCK01000055.1"/>
</dbReference>
<evidence type="ECO:0000313" key="4">
    <source>
        <dbReference type="Proteomes" id="UP000029393"/>
    </source>
</evidence>
<dbReference type="GO" id="GO:0004371">
    <property type="term" value="F:glycerone kinase activity"/>
    <property type="evidence" value="ECO:0007669"/>
    <property type="project" value="InterPro"/>
</dbReference>
<protein>
    <recommendedName>
        <fullName evidence="2">DhaL domain-containing protein</fullName>
    </recommendedName>
</protein>
<dbReference type="InterPro" id="IPR004007">
    <property type="entry name" value="DhaL_dom"/>
</dbReference>
<dbReference type="SUPFAM" id="SSF82549">
    <property type="entry name" value="DAK1/DegV-like"/>
    <property type="match status" value="1"/>
</dbReference>
<dbReference type="PROSITE" id="PS51480">
    <property type="entry name" value="DHAL"/>
    <property type="match status" value="1"/>
</dbReference>
<dbReference type="Pfam" id="PF21645">
    <property type="entry name" value="FakA-like_M"/>
    <property type="match status" value="1"/>
</dbReference>
<evidence type="ECO:0000313" key="3">
    <source>
        <dbReference type="EMBL" id="KFN41887.1"/>
    </source>
</evidence>
<accession>A0A091ARV9</accession>
<dbReference type="PANTHER" id="PTHR33434">
    <property type="entry name" value="DEGV DOMAIN-CONTAINING PROTEIN DR_1986-RELATED"/>
    <property type="match status" value="1"/>
</dbReference>
<dbReference type="SUPFAM" id="SSF101473">
    <property type="entry name" value="DhaL-like"/>
    <property type="match status" value="1"/>
</dbReference>
<gene>
    <name evidence="3" type="ORF">N787_03745</name>
</gene>
<dbReference type="InterPro" id="IPR033470">
    <property type="entry name" value="FakA-like_C"/>
</dbReference>
<organism evidence="3 4">
    <name type="scientific">Arenimonas metalli CF5-1</name>
    <dbReference type="NCBI Taxonomy" id="1384056"/>
    <lineage>
        <taxon>Bacteria</taxon>
        <taxon>Pseudomonadati</taxon>
        <taxon>Pseudomonadota</taxon>
        <taxon>Gammaproteobacteria</taxon>
        <taxon>Lysobacterales</taxon>
        <taxon>Lysobacteraceae</taxon>
        <taxon>Arenimonas</taxon>
    </lineage>
</organism>
<dbReference type="eggNOG" id="COG1461">
    <property type="taxonomic scope" value="Bacteria"/>
</dbReference>
<dbReference type="Proteomes" id="UP000029393">
    <property type="component" value="Unassembled WGS sequence"/>
</dbReference>
<dbReference type="EMBL" id="AVCK01000055">
    <property type="protein sequence ID" value="KFN41887.1"/>
    <property type="molecule type" value="Genomic_DNA"/>
</dbReference>
<dbReference type="InterPro" id="IPR048394">
    <property type="entry name" value="FakA-like_M"/>
</dbReference>
<dbReference type="GO" id="GO:0008289">
    <property type="term" value="F:lipid binding"/>
    <property type="evidence" value="ECO:0007669"/>
    <property type="project" value="UniProtKB-KW"/>
</dbReference>
<dbReference type="GO" id="GO:0006071">
    <property type="term" value="P:glycerol metabolic process"/>
    <property type="evidence" value="ECO:0007669"/>
    <property type="project" value="InterPro"/>
</dbReference>
<dbReference type="AlphaFoldDB" id="A0A091ARV9"/>
<dbReference type="Pfam" id="PF02645">
    <property type="entry name" value="DegV"/>
    <property type="match status" value="1"/>
</dbReference>
<dbReference type="Gene3D" id="3.30.1180.10">
    <property type="match status" value="1"/>
</dbReference>
<comment type="caution">
    <text evidence="3">The sequence shown here is derived from an EMBL/GenBank/DDBJ whole genome shotgun (WGS) entry which is preliminary data.</text>
</comment>
<dbReference type="PANTHER" id="PTHR33434:SF2">
    <property type="entry name" value="FATTY ACID-BINDING PROTEIN TM_1468"/>
    <property type="match status" value="1"/>
</dbReference>
<sequence>MNAAFLESPRPLIRGPALRRALIAGARRVIAQREQLNKINVFPVPDGDTGSNLAFTLGGVLAGALSRRTQGAGDLLRRVGEDAVDGARGNSGAILAQFLTGVAEAAGSARALEPEALARAIRAGAASARQALSEPREGTIISVIAAFAEALEHPGGGDLGEWFRRGLEHSRRALANTPNQLPVLAKAGVVDAGAQGFVDLLEGIDEFIASGAVDAIGVADEQPADLEAAEGHGELGDADPEHRWCSECLLVGEGLDRAGLRAAMGELGSSCVVIAGSHTRLRLHAHVANPSAMFEVAARFGRVEGAKADDMHAQARTAAGAIAVAVITDSAADLPEAEMQRLNIHMVPARVNFGDQDYLDKVGLSTAEFYRKLRTELVLPRTSQPPPGDFRRQFEFLLSHHREMVYVGLSRAISGTLQSAETAAQRGHPDRTHVFDTGNASGGEGLLVMRAAEMAQAGADAATILAELARLKPLTLTWALARDVRHAVRGGRIPAWAKPLVDWLGLTPMAKVKPSGRLGVVGGLFGAANQPERFGRYVARRVGRGQRLRVIVGHCDAAADGERLLATLRAELDVAEGWLVETGSAIGAHAGPGALVVSVQPLA</sequence>